<feature type="region of interest" description="Disordered" evidence="1">
    <location>
        <begin position="65"/>
        <end position="103"/>
    </location>
</feature>
<proteinExistence type="predicted"/>
<evidence type="ECO:0000313" key="3">
    <source>
        <dbReference type="EMBL" id="SUE37875.1"/>
    </source>
</evidence>
<evidence type="ECO:0000313" key="5">
    <source>
        <dbReference type="Proteomes" id="UP000254919"/>
    </source>
</evidence>
<sequence length="103" mass="11030">MTAEFSRPPPPPRPTDPFDLWLRQSLRKQFGDGVFGDGIAKSVPQDLLRLICDSKAEWDSYRERWLPGSSLDGGEGTGTATGERQGAGVAVAMPAQGKAGRTG</sequence>
<keyword evidence="4" id="KW-1185">Reference proteome</keyword>
<dbReference type="EMBL" id="UGVN01000001">
    <property type="protein sequence ID" value="SUE37875.1"/>
    <property type="molecule type" value="Genomic_DNA"/>
</dbReference>
<dbReference type="Proteomes" id="UP000254919">
    <property type="component" value="Unassembled WGS sequence"/>
</dbReference>
<organism evidence="2 4">
    <name type="scientific">Roseomonas mucosa</name>
    <dbReference type="NCBI Taxonomy" id="207340"/>
    <lineage>
        <taxon>Bacteria</taxon>
        <taxon>Pseudomonadati</taxon>
        <taxon>Pseudomonadota</taxon>
        <taxon>Alphaproteobacteria</taxon>
        <taxon>Acetobacterales</taxon>
        <taxon>Roseomonadaceae</taxon>
        <taxon>Roseomonas</taxon>
    </lineage>
</organism>
<protein>
    <submittedName>
        <fullName evidence="2">Uncharacterized protein</fullName>
    </submittedName>
</protein>
<dbReference type="AlphaFoldDB" id="A0A1S8D0W6"/>
<dbReference type="EMBL" id="LLWF02000081">
    <property type="protein sequence ID" value="ONH81956.1"/>
    <property type="molecule type" value="Genomic_DNA"/>
</dbReference>
<evidence type="ECO:0000313" key="2">
    <source>
        <dbReference type="EMBL" id="ONH81956.1"/>
    </source>
</evidence>
<evidence type="ECO:0000256" key="1">
    <source>
        <dbReference type="SAM" id="MobiDB-lite"/>
    </source>
</evidence>
<reference evidence="2 4" key="1">
    <citation type="submission" date="2016-12" db="EMBL/GenBank/DDBJ databases">
        <title>Draft genome sequence of Roseomonas mucosa strain AU37, isolated from a peripheral intravenous catheter.</title>
        <authorList>
            <person name="Choudhury M.A."/>
            <person name="Sidjabat H.E."/>
            <person name="Wailan A.M."/>
            <person name="Zhang L."/>
            <person name="Marsh N.M."/>
            <person name="Rickard C.M."/>
            <person name="Davies M."/>
            <person name="Mcmillan D.J."/>
        </authorList>
    </citation>
    <scope>NUCLEOTIDE SEQUENCE [LARGE SCALE GENOMIC DNA]</scope>
    <source>
        <strain evidence="2 4">SAVE376</strain>
    </source>
</reference>
<reference evidence="3 5" key="2">
    <citation type="submission" date="2018-06" db="EMBL/GenBank/DDBJ databases">
        <authorList>
            <consortium name="Pathogen Informatics"/>
            <person name="Doyle S."/>
        </authorList>
    </citation>
    <scope>NUCLEOTIDE SEQUENCE [LARGE SCALE GENOMIC DNA]</scope>
    <source>
        <strain evidence="3 5">NCTC13291</strain>
    </source>
</reference>
<dbReference type="Proteomes" id="UP000054844">
    <property type="component" value="Unassembled WGS sequence"/>
</dbReference>
<evidence type="ECO:0000313" key="4">
    <source>
        <dbReference type="Proteomes" id="UP000054844"/>
    </source>
</evidence>
<name>A0A1S8D0W6_9PROT</name>
<accession>A0A1S8D0W6</accession>
<gene>
    <name evidence="2" type="ORF">APZ41_017210</name>
    <name evidence="3" type="ORF">NCTC13291_00335</name>
</gene>